<organism evidence="1 2">
    <name type="scientific">Desulfonema magnum</name>
    <dbReference type="NCBI Taxonomy" id="45655"/>
    <lineage>
        <taxon>Bacteria</taxon>
        <taxon>Pseudomonadati</taxon>
        <taxon>Thermodesulfobacteriota</taxon>
        <taxon>Desulfobacteria</taxon>
        <taxon>Desulfobacterales</taxon>
        <taxon>Desulfococcaceae</taxon>
        <taxon>Desulfonema</taxon>
    </lineage>
</organism>
<gene>
    <name evidence="1" type="ORF">dnm_092220</name>
</gene>
<accession>A0A975BWK4</accession>
<evidence type="ECO:0000313" key="2">
    <source>
        <dbReference type="Proteomes" id="UP000663722"/>
    </source>
</evidence>
<proteinExistence type="predicted"/>
<dbReference type="EMBL" id="CP061800">
    <property type="protein sequence ID" value="QTA93125.1"/>
    <property type="molecule type" value="Genomic_DNA"/>
</dbReference>
<dbReference type="AlphaFoldDB" id="A0A975BWK4"/>
<protein>
    <submittedName>
        <fullName evidence="1">Uncharacterized protein</fullName>
    </submittedName>
</protein>
<keyword evidence="2" id="KW-1185">Reference proteome</keyword>
<dbReference type="Proteomes" id="UP000663722">
    <property type="component" value="Chromosome"/>
</dbReference>
<name>A0A975BWK4_9BACT</name>
<dbReference type="KEGG" id="dmm:dnm_092220"/>
<sequence>MQVRKSNCEKAFFALRRVDLGNCERTRSAKILFLQVRKSNCENFIFALRIEHRKTCSALNQQYWRGAGNAADSGNSERSRSAKILFLQVRKSNCENFIFALRREHRKICSALSHQYRRGAMLLTGCSERTRSAKILFLQVRKSNCENFIFALRIEHRKTCSALSQQYRRGAMLLTGCSERSRSAKILFLHLRKSIFRTPES</sequence>
<evidence type="ECO:0000313" key="1">
    <source>
        <dbReference type="EMBL" id="QTA93125.1"/>
    </source>
</evidence>
<reference evidence="1" key="1">
    <citation type="journal article" date="2021" name="Microb. Physiol.">
        <title>Proteogenomic Insights into the Physiology of Marine, Sulfate-Reducing, Filamentous Desulfonema limicola and Desulfonema magnum.</title>
        <authorList>
            <person name="Schnaars V."/>
            <person name="Wohlbrand L."/>
            <person name="Scheve S."/>
            <person name="Hinrichs C."/>
            <person name="Reinhardt R."/>
            <person name="Rabus R."/>
        </authorList>
    </citation>
    <scope>NUCLEOTIDE SEQUENCE</scope>
    <source>
        <strain evidence="1">4be13</strain>
    </source>
</reference>